<dbReference type="InterPro" id="IPR051162">
    <property type="entry name" value="T4SS_component"/>
</dbReference>
<organism evidence="1">
    <name type="scientific">Pseudothermotoga hypogea</name>
    <dbReference type="NCBI Taxonomy" id="57487"/>
    <lineage>
        <taxon>Bacteria</taxon>
        <taxon>Thermotogati</taxon>
        <taxon>Thermotogota</taxon>
        <taxon>Thermotogae</taxon>
        <taxon>Thermotogales</taxon>
        <taxon>Thermotogaceae</taxon>
        <taxon>Pseudothermotoga</taxon>
    </lineage>
</organism>
<dbReference type="GO" id="GO:0005524">
    <property type="term" value="F:ATP binding"/>
    <property type="evidence" value="ECO:0007669"/>
    <property type="project" value="UniProtKB-KW"/>
</dbReference>
<evidence type="ECO:0000313" key="1">
    <source>
        <dbReference type="EMBL" id="HGZ80057.1"/>
    </source>
</evidence>
<keyword evidence="1" id="KW-0067">ATP-binding</keyword>
<dbReference type="PANTHER" id="PTHR30121:SF6">
    <property type="entry name" value="SLR6007 PROTEIN"/>
    <property type="match status" value="1"/>
</dbReference>
<dbReference type="EMBL" id="DTKQ01000054">
    <property type="protein sequence ID" value="HGZ80057.1"/>
    <property type="molecule type" value="Genomic_DNA"/>
</dbReference>
<reference evidence="1" key="1">
    <citation type="journal article" date="2020" name="mSystems">
        <title>Genome- and Community-Level Interaction Insights into Carbon Utilization and Element Cycling Functions of Hydrothermarchaeota in Hydrothermal Sediment.</title>
        <authorList>
            <person name="Zhou Z."/>
            <person name="Liu Y."/>
            <person name="Xu W."/>
            <person name="Pan J."/>
            <person name="Luo Z.H."/>
            <person name="Li M."/>
        </authorList>
    </citation>
    <scope>NUCLEOTIDE SEQUENCE [LARGE SCALE GENOMIC DNA]</scope>
    <source>
        <strain evidence="1">SpSt-86</strain>
    </source>
</reference>
<dbReference type="SUPFAM" id="SSF52540">
    <property type="entry name" value="P-loop containing nucleoside triphosphate hydrolases"/>
    <property type="match status" value="1"/>
</dbReference>
<proteinExistence type="predicted"/>
<keyword evidence="1" id="KW-0547">Nucleotide-binding</keyword>
<accession>A0A832I8L7</accession>
<comment type="caution">
    <text evidence="1">The sequence shown here is derived from an EMBL/GenBank/DDBJ whole genome shotgun (WGS) entry which is preliminary data.</text>
</comment>
<dbReference type="InterPro" id="IPR027417">
    <property type="entry name" value="P-loop_NTPase"/>
</dbReference>
<dbReference type="Gene3D" id="3.40.50.300">
    <property type="entry name" value="P-loop containing nucleotide triphosphate hydrolases"/>
    <property type="match status" value="1"/>
</dbReference>
<dbReference type="PANTHER" id="PTHR30121">
    <property type="entry name" value="UNCHARACTERIZED PROTEIN YJGR-RELATED"/>
    <property type="match status" value="1"/>
</dbReference>
<protein>
    <submittedName>
        <fullName evidence="1">ATP-binding protein</fullName>
    </submittedName>
</protein>
<dbReference type="AlphaFoldDB" id="A0A832I8L7"/>
<name>A0A832I8L7_9THEM</name>
<gene>
    <name evidence="1" type="ORF">ENW55_08755</name>
</gene>
<sequence length="619" mass="70289">MRVGVVTGINSSDPYVFYVRLEQEDGRPRHMLQIDDVVKVQFDYHPQGSLIYYGIVVKIMARWDFGPISGYEEELALKGLSPANPIFIATVMTTRMLKIESGKILPDAPQVPPPPGSEVSVASESELDVALGFDELLQKHCAIPIGLFRNNRCAYADVRYILGENGAHINISGQSGVAAKTSYATFLVKSFLDTGNRLKEKNELMACLSRSRFIIFNVKGEGLLFLDKWSKDWKEKEETNTGKSWKRMYEALQMKAEPFEKVAFFAPRKLAKDEPWVNKRSQGVQIYGWDIVDIMKLGLFELLFDQEELEKNQNLQLAVTSVQEVLQSRFEEAILEAKRFCERNHIKVPNDPEMIIRTAIANGFDVSTMARLPDGLDELIKMFDEDEDFKTRIAQEVQGKATVAALIRRLKAAKAVGFDLLWVRTNFLNYNATRRIDWDKPGQVTVIDISKLKNRPQSFVVGAVLLEVMRSREEKTNQDPVFIFLDELNKYAPRFGGGPLSSIFRDIAERGRSFRVILIGAEQTASEVDYRIITQSSTTVVGRQKGAELAKPEYSHLTDEQKARAALLQQGEVIVDQPFMRIPITVRFPLPAWCTREDDAYTMSEQERRTLEERAYGGD</sequence>